<dbReference type="InterPro" id="IPR054201">
    <property type="entry name" value="DUF6906"/>
</dbReference>
<reference evidence="3" key="1">
    <citation type="journal article" date="2019" name="Int. J. Syst. Evol. Microbiol.">
        <title>The Global Catalogue of Microorganisms (GCM) 10K type strain sequencing project: providing services to taxonomists for standard genome sequencing and annotation.</title>
        <authorList>
            <consortium name="The Broad Institute Genomics Platform"/>
            <consortium name="The Broad Institute Genome Sequencing Center for Infectious Disease"/>
            <person name="Wu L."/>
            <person name="Ma J."/>
        </authorList>
    </citation>
    <scope>NUCLEOTIDE SEQUENCE [LARGE SCALE GENOMIC DNA]</scope>
    <source>
        <strain evidence="3">CCUG 57263</strain>
    </source>
</reference>
<proteinExistence type="predicted"/>
<dbReference type="Proteomes" id="UP001597120">
    <property type="component" value="Unassembled WGS sequence"/>
</dbReference>
<evidence type="ECO:0000313" key="2">
    <source>
        <dbReference type="EMBL" id="MFD0868797.1"/>
    </source>
</evidence>
<evidence type="ECO:0000259" key="1">
    <source>
        <dbReference type="Pfam" id="PF21847"/>
    </source>
</evidence>
<accession>A0ABW3D627</accession>
<dbReference type="EMBL" id="JBHTIU010000023">
    <property type="protein sequence ID" value="MFD0868797.1"/>
    <property type="molecule type" value="Genomic_DNA"/>
</dbReference>
<sequence>MKNGKRPTRNQKLAIQSAGWNPNNWLVVKNLPGELHLIHRQTGTKKVISA</sequence>
<feature type="domain" description="DUF6906" evidence="1">
    <location>
        <begin position="1"/>
        <end position="49"/>
    </location>
</feature>
<gene>
    <name evidence="2" type="ORF">ACFQ03_06515</name>
</gene>
<keyword evidence="3" id="KW-1185">Reference proteome</keyword>
<evidence type="ECO:0000313" key="3">
    <source>
        <dbReference type="Proteomes" id="UP001597120"/>
    </source>
</evidence>
<dbReference type="RefSeq" id="WP_379286936.1">
    <property type="nucleotide sequence ID" value="NZ_JBHTIU010000023.1"/>
</dbReference>
<name>A0ABW3D627_9BACL</name>
<comment type="caution">
    <text evidence="2">The sequence shown here is derived from an EMBL/GenBank/DDBJ whole genome shotgun (WGS) entry which is preliminary data.</text>
</comment>
<dbReference type="Pfam" id="PF21847">
    <property type="entry name" value="DUF6906"/>
    <property type="match status" value="1"/>
</dbReference>
<organism evidence="2 3">
    <name type="scientific">Paenibacillus residui</name>
    <dbReference type="NCBI Taxonomy" id="629724"/>
    <lineage>
        <taxon>Bacteria</taxon>
        <taxon>Bacillati</taxon>
        <taxon>Bacillota</taxon>
        <taxon>Bacilli</taxon>
        <taxon>Bacillales</taxon>
        <taxon>Paenibacillaceae</taxon>
        <taxon>Paenibacillus</taxon>
    </lineage>
</organism>
<protein>
    <submittedName>
        <fullName evidence="2">DUF6906 family protein</fullName>
    </submittedName>
</protein>